<keyword evidence="3" id="KW-1185">Reference proteome</keyword>
<sequence>MGRSEDSIIRRRNRNCRKKKEDKSDSSSKVSSRVAAIIAAKKRRLTGKRRNCQGMCFSLPTPEDPFNDRKGKPELVKKTKR</sequence>
<feature type="compositionally biased region" description="Basic and acidic residues" evidence="1">
    <location>
        <begin position="66"/>
        <end position="81"/>
    </location>
</feature>
<accession>S8D0F1</accession>
<evidence type="ECO:0000313" key="3">
    <source>
        <dbReference type="Proteomes" id="UP000015453"/>
    </source>
</evidence>
<dbReference type="EMBL" id="AUSU01000682">
    <property type="protein sequence ID" value="EPS72805.1"/>
    <property type="molecule type" value="Genomic_DNA"/>
</dbReference>
<organism evidence="2 3">
    <name type="scientific">Genlisea aurea</name>
    <dbReference type="NCBI Taxonomy" id="192259"/>
    <lineage>
        <taxon>Eukaryota</taxon>
        <taxon>Viridiplantae</taxon>
        <taxon>Streptophyta</taxon>
        <taxon>Embryophyta</taxon>
        <taxon>Tracheophyta</taxon>
        <taxon>Spermatophyta</taxon>
        <taxon>Magnoliopsida</taxon>
        <taxon>eudicotyledons</taxon>
        <taxon>Gunneridae</taxon>
        <taxon>Pentapetalae</taxon>
        <taxon>asterids</taxon>
        <taxon>lamiids</taxon>
        <taxon>Lamiales</taxon>
        <taxon>Lentibulariaceae</taxon>
        <taxon>Genlisea</taxon>
    </lineage>
</organism>
<evidence type="ECO:0000256" key="1">
    <source>
        <dbReference type="SAM" id="MobiDB-lite"/>
    </source>
</evidence>
<dbReference type="AlphaFoldDB" id="S8D0F1"/>
<gene>
    <name evidence="2" type="ORF">M569_01953</name>
</gene>
<reference evidence="2 3" key="1">
    <citation type="journal article" date="2013" name="BMC Genomics">
        <title>The miniature genome of a carnivorous plant Genlisea aurea contains a low number of genes and short non-coding sequences.</title>
        <authorList>
            <person name="Leushkin E.V."/>
            <person name="Sutormin R.A."/>
            <person name="Nabieva E.R."/>
            <person name="Penin A.A."/>
            <person name="Kondrashov A.S."/>
            <person name="Logacheva M.D."/>
        </authorList>
    </citation>
    <scope>NUCLEOTIDE SEQUENCE [LARGE SCALE GENOMIC DNA]</scope>
</reference>
<comment type="caution">
    <text evidence="2">The sequence shown here is derived from an EMBL/GenBank/DDBJ whole genome shotgun (WGS) entry which is preliminary data.</text>
</comment>
<feature type="region of interest" description="Disordered" evidence="1">
    <location>
        <begin position="1"/>
        <end position="31"/>
    </location>
</feature>
<dbReference type="Proteomes" id="UP000015453">
    <property type="component" value="Unassembled WGS sequence"/>
</dbReference>
<feature type="region of interest" description="Disordered" evidence="1">
    <location>
        <begin position="58"/>
        <end position="81"/>
    </location>
</feature>
<proteinExistence type="predicted"/>
<dbReference type="OrthoDB" id="1902637at2759"/>
<evidence type="ECO:0000313" key="2">
    <source>
        <dbReference type="EMBL" id="EPS72805.1"/>
    </source>
</evidence>
<name>S8D0F1_9LAMI</name>
<feature type="non-terminal residue" evidence="2">
    <location>
        <position position="81"/>
    </location>
</feature>
<protein>
    <submittedName>
        <fullName evidence="2">Uncharacterized protein</fullName>
    </submittedName>
</protein>